<dbReference type="Proteomes" id="UP000252355">
    <property type="component" value="Unassembled WGS sequence"/>
</dbReference>
<dbReference type="EMBL" id="QOQW01000014">
    <property type="protein sequence ID" value="RCK79306.1"/>
    <property type="molecule type" value="Genomic_DNA"/>
</dbReference>
<dbReference type="AlphaFoldDB" id="A0A367ZMQ7"/>
<protein>
    <submittedName>
        <fullName evidence="2">Uncharacterized protein</fullName>
    </submittedName>
</protein>
<comment type="caution">
    <text evidence="2">The sequence shown here is derived from an EMBL/GenBank/DDBJ whole genome shotgun (WGS) entry which is preliminary data.</text>
</comment>
<organism evidence="2 3">
    <name type="scientific">Candidatus Ozemobacter sibiricus</name>
    <dbReference type="NCBI Taxonomy" id="2268124"/>
    <lineage>
        <taxon>Bacteria</taxon>
        <taxon>Candidatus Ozemobacteria</taxon>
        <taxon>Candidatus Ozemobacterales</taxon>
        <taxon>Candidatus Ozemobacteraceae</taxon>
        <taxon>Candidatus Ozemobacter</taxon>
    </lineage>
</organism>
<proteinExistence type="predicted"/>
<evidence type="ECO:0000313" key="2">
    <source>
        <dbReference type="EMBL" id="RCK79306.1"/>
    </source>
</evidence>
<feature type="region of interest" description="Disordered" evidence="1">
    <location>
        <begin position="1"/>
        <end position="42"/>
    </location>
</feature>
<accession>A0A367ZMQ7</accession>
<name>A0A367ZMQ7_9BACT</name>
<reference evidence="2 3" key="1">
    <citation type="submission" date="2018-05" db="EMBL/GenBank/DDBJ databases">
        <title>A metagenomic window into the 2 km-deep terrestrial subsurface aquifer revealed taxonomically and functionally diverse microbial community comprising novel uncultured bacterial lineages.</title>
        <authorList>
            <person name="Kadnikov V.V."/>
            <person name="Mardanov A.V."/>
            <person name="Beletsky A.V."/>
            <person name="Banks D."/>
            <person name="Pimenov N.V."/>
            <person name="Frank Y.A."/>
            <person name="Karnachuk O.V."/>
            <person name="Ravin N.V."/>
        </authorList>
    </citation>
    <scope>NUCLEOTIDE SEQUENCE [LARGE SCALE GENOMIC DNA]</scope>
    <source>
        <strain evidence="2">BY5</strain>
    </source>
</reference>
<evidence type="ECO:0000313" key="3">
    <source>
        <dbReference type="Proteomes" id="UP000252355"/>
    </source>
</evidence>
<evidence type="ECO:0000256" key="1">
    <source>
        <dbReference type="SAM" id="MobiDB-lite"/>
    </source>
</evidence>
<sequence length="42" mass="4503">MGRIIDDGAGISPDACQSTQQKTHHQGQEHSLHGRPPHCSLA</sequence>
<gene>
    <name evidence="2" type="ORF">OZSIB_0177</name>
</gene>